<dbReference type="STRING" id="990712.SAMN05216257_103331"/>
<feature type="domain" description="Beta-lactamase hydrolase-like protein phosphatase-like" evidence="1">
    <location>
        <begin position="2"/>
        <end position="111"/>
    </location>
</feature>
<dbReference type="GO" id="GO:0016787">
    <property type="term" value="F:hydrolase activity"/>
    <property type="evidence" value="ECO:0007669"/>
    <property type="project" value="InterPro"/>
</dbReference>
<sequence length="140" mass="14564">MDIRKLDDRLSVAPQITPAEVTEAAALGFRAIICNRPDGEAPGQPTFEEIERAAKAAGLEARLIPVASGGLPPTQAVAEMARALDELPGPVLAFCRSGTRSTILWALAQAGRRPAAQIVAAAREAGYDIAPLAPLLETAA</sequence>
<dbReference type="NCBIfam" id="TIGR01244">
    <property type="entry name" value="TIGR01244 family sulfur transferase"/>
    <property type="match status" value="1"/>
</dbReference>
<dbReference type="SUPFAM" id="SSF52799">
    <property type="entry name" value="(Phosphotyrosine protein) phosphatases II"/>
    <property type="match status" value="1"/>
</dbReference>
<dbReference type="Gene3D" id="3.90.190.10">
    <property type="entry name" value="Protein tyrosine phosphatase superfamily"/>
    <property type="match status" value="1"/>
</dbReference>
<evidence type="ECO:0000259" key="1">
    <source>
        <dbReference type="Pfam" id="PF04273"/>
    </source>
</evidence>
<evidence type="ECO:0000313" key="3">
    <source>
        <dbReference type="Proteomes" id="UP000199328"/>
    </source>
</evidence>
<dbReference type="CDD" id="cd14503">
    <property type="entry name" value="PTP-bact"/>
    <property type="match status" value="1"/>
</dbReference>
<dbReference type="RefSeq" id="WP_092500087.1">
    <property type="nucleotide sequence ID" value="NZ_FNFV01000003.1"/>
</dbReference>
<organism evidence="2 3">
    <name type="scientific">Meinhardsimonia xiamenensis</name>
    <dbReference type="NCBI Taxonomy" id="990712"/>
    <lineage>
        <taxon>Bacteria</taxon>
        <taxon>Pseudomonadati</taxon>
        <taxon>Pseudomonadota</taxon>
        <taxon>Alphaproteobacteria</taxon>
        <taxon>Rhodobacterales</taxon>
        <taxon>Paracoccaceae</taxon>
        <taxon>Meinhardsimonia</taxon>
    </lineage>
</organism>
<dbReference type="Proteomes" id="UP000199328">
    <property type="component" value="Unassembled WGS sequence"/>
</dbReference>
<protein>
    <submittedName>
        <fullName evidence="2">Sulfide:quinone oxidoreductase</fullName>
    </submittedName>
</protein>
<dbReference type="InterPro" id="IPR029021">
    <property type="entry name" value="Prot-tyrosine_phosphatase-like"/>
</dbReference>
<name>A0A1G9D346_9RHOB</name>
<proteinExistence type="predicted"/>
<dbReference type="InterPro" id="IPR005939">
    <property type="entry name" value="BLH_phosphatase-like"/>
</dbReference>
<dbReference type="Pfam" id="PF04273">
    <property type="entry name" value="BLH_phosphatase"/>
    <property type="match status" value="1"/>
</dbReference>
<dbReference type="AlphaFoldDB" id="A0A1G9D346"/>
<reference evidence="3" key="1">
    <citation type="submission" date="2016-10" db="EMBL/GenBank/DDBJ databases">
        <authorList>
            <person name="Varghese N."/>
            <person name="Submissions S."/>
        </authorList>
    </citation>
    <scope>NUCLEOTIDE SEQUENCE [LARGE SCALE GENOMIC DNA]</scope>
    <source>
        <strain evidence="3">CGMCC 1.10789</strain>
    </source>
</reference>
<dbReference type="OrthoDB" id="9805710at2"/>
<accession>A0A1G9D346</accession>
<keyword evidence="3" id="KW-1185">Reference proteome</keyword>
<dbReference type="EMBL" id="FNFV01000003">
    <property type="protein sequence ID" value="SDK58350.1"/>
    <property type="molecule type" value="Genomic_DNA"/>
</dbReference>
<evidence type="ECO:0000313" key="2">
    <source>
        <dbReference type="EMBL" id="SDK58350.1"/>
    </source>
</evidence>
<gene>
    <name evidence="2" type="ORF">SAMN05216257_103331</name>
</gene>